<evidence type="ECO:0000256" key="2">
    <source>
        <dbReference type="SAM" id="Phobius"/>
    </source>
</evidence>
<keyword evidence="2" id="KW-0472">Membrane</keyword>
<protein>
    <submittedName>
        <fullName evidence="3">Uncharacterized protein</fullName>
    </submittedName>
</protein>
<gene>
    <name evidence="3" type="ORF">SAMN05443636_1971</name>
</gene>
<dbReference type="AlphaFoldDB" id="A0A1M5QMN6"/>
<name>A0A1M5QMN6_9EURY</name>
<keyword evidence="2" id="KW-1133">Transmembrane helix</keyword>
<evidence type="ECO:0000313" key="3">
    <source>
        <dbReference type="EMBL" id="SHH15322.1"/>
    </source>
</evidence>
<sequence>MTRQDATDGDDAAGGATADGDDERAFGGSRLPIVGGTALVGAVAGNLVVQVLVAGGTLPPGADATMLPVFAGVALLGLFVLVGSFLRR</sequence>
<keyword evidence="2" id="KW-0812">Transmembrane</keyword>
<keyword evidence="4" id="KW-1185">Reference proteome</keyword>
<evidence type="ECO:0000313" key="4">
    <source>
        <dbReference type="Proteomes" id="UP000184357"/>
    </source>
</evidence>
<dbReference type="Proteomes" id="UP000184357">
    <property type="component" value="Unassembled WGS sequence"/>
</dbReference>
<feature type="transmembrane region" description="Helical" evidence="2">
    <location>
        <begin position="65"/>
        <end position="86"/>
    </location>
</feature>
<reference evidence="3 4" key="1">
    <citation type="submission" date="2016-11" db="EMBL/GenBank/DDBJ databases">
        <authorList>
            <person name="Jaros S."/>
            <person name="Januszkiewicz K."/>
            <person name="Wedrychowicz H."/>
        </authorList>
    </citation>
    <scope>NUCLEOTIDE SEQUENCE [LARGE SCALE GENOMIC DNA]</scope>
    <source>
        <strain evidence="3 4">DSM 9297</strain>
    </source>
</reference>
<dbReference type="STRING" id="43928.SAMN05443636_1971"/>
<organism evidence="3 4">
    <name type="scientific">Halobaculum gomorrense</name>
    <dbReference type="NCBI Taxonomy" id="43928"/>
    <lineage>
        <taxon>Archaea</taxon>
        <taxon>Methanobacteriati</taxon>
        <taxon>Methanobacteriota</taxon>
        <taxon>Stenosarchaea group</taxon>
        <taxon>Halobacteria</taxon>
        <taxon>Halobacteriales</taxon>
        <taxon>Haloferacaceae</taxon>
        <taxon>Halobaculum</taxon>
    </lineage>
</organism>
<feature type="region of interest" description="Disordered" evidence="1">
    <location>
        <begin position="1"/>
        <end position="25"/>
    </location>
</feature>
<proteinExistence type="predicted"/>
<dbReference type="EMBL" id="FQWV01000004">
    <property type="protein sequence ID" value="SHH15322.1"/>
    <property type="molecule type" value="Genomic_DNA"/>
</dbReference>
<feature type="transmembrane region" description="Helical" evidence="2">
    <location>
        <begin position="33"/>
        <end position="53"/>
    </location>
</feature>
<evidence type="ECO:0000256" key="1">
    <source>
        <dbReference type="SAM" id="MobiDB-lite"/>
    </source>
</evidence>
<dbReference type="RefSeq" id="WP_073309005.1">
    <property type="nucleotide sequence ID" value="NZ_FQWV01000004.1"/>
</dbReference>
<accession>A0A1M5QMN6</accession>